<evidence type="ECO:0000256" key="1">
    <source>
        <dbReference type="ARBA" id="ARBA00006432"/>
    </source>
</evidence>
<keyword evidence="2" id="KW-0436">Ligase</keyword>
<dbReference type="Proteomes" id="UP001603978">
    <property type="component" value="Unassembled WGS sequence"/>
</dbReference>
<dbReference type="PANTHER" id="PTHR43201:SF5">
    <property type="entry name" value="MEDIUM-CHAIN ACYL-COA LIGASE ACSF2, MITOCHONDRIAL"/>
    <property type="match status" value="1"/>
</dbReference>
<reference evidence="5 6" key="1">
    <citation type="submission" date="2024-10" db="EMBL/GenBank/DDBJ databases">
        <authorList>
            <person name="Topkara A.R."/>
            <person name="Saygin H."/>
        </authorList>
    </citation>
    <scope>NUCLEOTIDE SEQUENCE [LARGE SCALE GENOMIC DNA]</scope>
    <source>
        <strain evidence="5 6">M3C6</strain>
    </source>
</reference>
<sequence>MPVAQHVMRHAAERPARVAARGPEGELSYAELAEKINGAARHLLGLGIGPGALVAVGVADPVALLIAVLAADLAGATPLVGEHTWDRARWAQVTDAVDVLIDEPLPYVAGPAVRFEPRPDDRAWACFSSGSTGRPRAVVRTRASWTASFPHLSDLAGIGPDDVVLVPGPLVSSLYAFAAVHTLATGATAILPGHRPWRSLVAQATVVHLVPHQLPDVLEHPGTLRTAVVGGAALGRDARAAAASAGVNVVSYYGATELSFVAVDADGGGLRPFPGVEIEVRAESAGALGEVWARSPWLAGGYLDDAAGPLRRDEAGWVSVGDVAEPYRVGEVLRLRGRGGGAIQTGGATVVPEDVEEVLRKVPGVGDIVVVGSPHPHLGSVVTAIIEGASPPPRSLLEAVARSGLDAAQRPRRWYAVPSLPRTQAGKPARALVAARLAGGDPDIRRLA</sequence>
<keyword evidence="6" id="KW-1185">Reference proteome</keyword>
<dbReference type="Gene3D" id="3.30.300.30">
    <property type="match status" value="1"/>
</dbReference>
<feature type="domain" description="AMP-dependent synthetase/ligase" evidence="3">
    <location>
        <begin position="114"/>
        <end position="303"/>
    </location>
</feature>
<dbReference type="EMBL" id="JBICRM010000040">
    <property type="protein sequence ID" value="MFG1709832.1"/>
    <property type="molecule type" value="Genomic_DNA"/>
</dbReference>
<feature type="domain" description="AMP-dependent synthetase/ligase" evidence="3">
    <location>
        <begin position="9"/>
        <end position="97"/>
    </location>
</feature>
<dbReference type="Pfam" id="PF00501">
    <property type="entry name" value="AMP-binding"/>
    <property type="match status" value="2"/>
</dbReference>
<proteinExistence type="inferred from homology"/>
<name>A0ABW7AQZ3_9ACTN</name>
<protein>
    <submittedName>
        <fullName evidence="5">Class I adenylate-forming enzyme family protein</fullName>
    </submittedName>
</protein>
<evidence type="ECO:0000259" key="4">
    <source>
        <dbReference type="Pfam" id="PF13193"/>
    </source>
</evidence>
<gene>
    <name evidence="5" type="ORF">ACFLIM_42320</name>
</gene>
<dbReference type="InterPro" id="IPR042099">
    <property type="entry name" value="ANL_N_sf"/>
</dbReference>
<dbReference type="RefSeq" id="WP_393175018.1">
    <property type="nucleotide sequence ID" value="NZ_JBICRM010000040.1"/>
</dbReference>
<evidence type="ECO:0000259" key="3">
    <source>
        <dbReference type="Pfam" id="PF00501"/>
    </source>
</evidence>
<dbReference type="PANTHER" id="PTHR43201">
    <property type="entry name" value="ACYL-COA SYNTHETASE"/>
    <property type="match status" value="1"/>
</dbReference>
<comment type="similarity">
    <text evidence="1">Belongs to the ATP-dependent AMP-binding enzyme family.</text>
</comment>
<dbReference type="Pfam" id="PF13193">
    <property type="entry name" value="AMP-binding_C"/>
    <property type="match status" value="1"/>
</dbReference>
<comment type="caution">
    <text evidence="5">The sequence shown here is derived from an EMBL/GenBank/DDBJ whole genome shotgun (WGS) entry which is preliminary data.</text>
</comment>
<dbReference type="InterPro" id="IPR025110">
    <property type="entry name" value="AMP-bd_C"/>
</dbReference>
<feature type="domain" description="AMP-binding enzyme C-terminal" evidence="4">
    <location>
        <begin position="355"/>
        <end position="427"/>
    </location>
</feature>
<dbReference type="InterPro" id="IPR045851">
    <property type="entry name" value="AMP-bd_C_sf"/>
</dbReference>
<dbReference type="InterPro" id="IPR000873">
    <property type="entry name" value="AMP-dep_synth/lig_dom"/>
</dbReference>
<evidence type="ECO:0000313" key="5">
    <source>
        <dbReference type="EMBL" id="MFG1709832.1"/>
    </source>
</evidence>
<organism evidence="5 6">
    <name type="scientific">Nonomuraea marmarensis</name>
    <dbReference type="NCBI Taxonomy" id="3351344"/>
    <lineage>
        <taxon>Bacteria</taxon>
        <taxon>Bacillati</taxon>
        <taxon>Actinomycetota</taxon>
        <taxon>Actinomycetes</taxon>
        <taxon>Streptosporangiales</taxon>
        <taxon>Streptosporangiaceae</taxon>
        <taxon>Nonomuraea</taxon>
    </lineage>
</organism>
<evidence type="ECO:0000313" key="6">
    <source>
        <dbReference type="Proteomes" id="UP001603978"/>
    </source>
</evidence>
<evidence type="ECO:0000256" key="2">
    <source>
        <dbReference type="ARBA" id="ARBA00022598"/>
    </source>
</evidence>
<accession>A0ABW7AQZ3</accession>
<dbReference type="SUPFAM" id="SSF56801">
    <property type="entry name" value="Acetyl-CoA synthetase-like"/>
    <property type="match status" value="1"/>
</dbReference>
<dbReference type="Gene3D" id="3.40.50.12780">
    <property type="entry name" value="N-terminal domain of ligase-like"/>
    <property type="match status" value="1"/>
</dbReference>